<dbReference type="Proteomes" id="UP001321749">
    <property type="component" value="Unassembled WGS sequence"/>
</dbReference>
<name>A0AAV9HZF2_9PEZI</name>
<feature type="signal peptide" evidence="2">
    <location>
        <begin position="1"/>
        <end position="21"/>
    </location>
</feature>
<dbReference type="EMBL" id="MU864942">
    <property type="protein sequence ID" value="KAK4465069.1"/>
    <property type="molecule type" value="Genomic_DNA"/>
</dbReference>
<reference evidence="3" key="2">
    <citation type="submission" date="2023-06" db="EMBL/GenBank/DDBJ databases">
        <authorList>
            <consortium name="Lawrence Berkeley National Laboratory"/>
            <person name="Mondo S.J."/>
            <person name="Hensen N."/>
            <person name="Bonometti L."/>
            <person name="Westerberg I."/>
            <person name="Brannstrom I.O."/>
            <person name="Guillou S."/>
            <person name="Cros-Aarteil S."/>
            <person name="Calhoun S."/>
            <person name="Haridas S."/>
            <person name="Kuo A."/>
            <person name="Pangilinan J."/>
            <person name="Riley R."/>
            <person name="Labutti K."/>
            <person name="Andreopoulos B."/>
            <person name="Lipzen A."/>
            <person name="Chen C."/>
            <person name="Yanf M."/>
            <person name="Daum C."/>
            <person name="Ng V."/>
            <person name="Clum A."/>
            <person name="Steindorff A."/>
            <person name="Ohm R."/>
            <person name="Martin F."/>
            <person name="Silar P."/>
            <person name="Natvig D."/>
            <person name="Lalanne C."/>
            <person name="Gautier V."/>
            <person name="Ament-Velasquez S.L."/>
            <person name="Kruys A."/>
            <person name="Hutchinson M.I."/>
            <person name="Powell A.J."/>
            <person name="Barry K."/>
            <person name="Miller A.N."/>
            <person name="Grigoriev I.V."/>
            <person name="Debuchy R."/>
            <person name="Gladieux P."/>
            <person name="Thoren M.H."/>
            <person name="Johannesson H."/>
        </authorList>
    </citation>
    <scope>NUCLEOTIDE SEQUENCE</scope>
    <source>
        <strain evidence="3">PSN324</strain>
    </source>
</reference>
<keyword evidence="2" id="KW-0732">Signal</keyword>
<feature type="compositionally biased region" description="Basic residues" evidence="1">
    <location>
        <begin position="162"/>
        <end position="174"/>
    </location>
</feature>
<dbReference type="AlphaFoldDB" id="A0AAV9HZF2"/>
<evidence type="ECO:0008006" key="5">
    <source>
        <dbReference type="Google" id="ProtNLM"/>
    </source>
</evidence>
<gene>
    <name evidence="3" type="ORF">QBC42DRAFT_262046</name>
</gene>
<organism evidence="3 4">
    <name type="scientific">Cladorrhinum samala</name>
    <dbReference type="NCBI Taxonomy" id="585594"/>
    <lineage>
        <taxon>Eukaryota</taxon>
        <taxon>Fungi</taxon>
        <taxon>Dikarya</taxon>
        <taxon>Ascomycota</taxon>
        <taxon>Pezizomycotina</taxon>
        <taxon>Sordariomycetes</taxon>
        <taxon>Sordariomycetidae</taxon>
        <taxon>Sordariales</taxon>
        <taxon>Podosporaceae</taxon>
        <taxon>Cladorrhinum</taxon>
    </lineage>
</organism>
<reference evidence="3" key="1">
    <citation type="journal article" date="2023" name="Mol. Phylogenet. Evol.">
        <title>Genome-scale phylogeny and comparative genomics of the fungal order Sordariales.</title>
        <authorList>
            <person name="Hensen N."/>
            <person name="Bonometti L."/>
            <person name="Westerberg I."/>
            <person name="Brannstrom I.O."/>
            <person name="Guillou S."/>
            <person name="Cros-Aarteil S."/>
            <person name="Calhoun S."/>
            <person name="Haridas S."/>
            <person name="Kuo A."/>
            <person name="Mondo S."/>
            <person name="Pangilinan J."/>
            <person name="Riley R."/>
            <person name="LaButti K."/>
            <person name="Andreopoulos B."/>
            <person name="Lipzen A."/>
            <person name="Chen C."/>
            <person name="Yan M."/>
            <person name="Daum C."/>
            <person name="Ng V."/>
            <person name="Clum A."/>
            <person name="Steindorff A."/>
            <person name="Ohm R.A."/>
            <person name="Martin F."/>
            <person name="Silar P."/>
            <person name="Natvig D.O."/>
            <person name="Lalanne C."/>
            <person name="Gautier V."/>
            <person name="Ament-Velasquez S.L."/>
            <person name="Kruys A."/>
            <person name="Hutchinson M.I."/>
            <person name="Powell A.J."/>
            <person name="Barry K."/>
            <person name="Miller A.N."/>
            <person name="Grigoriev I.V."/>
            <person name="Debuchy R."/>
            <person name="Gladieux P."/>
            <person name="Hiltunen Thoren M."/>
            <person name="Johannesson H."/>
        </authorList>
    </citation>
    <scope>NUCLEOTIDE SEQUENCE</scope>
    <source>
        <strain evidence="3">PSN324</strain>
    </source>
</reference>
<evidence type="ECO:0000256" key="1">
    <source>
        <dbReference type="SAM" id="MobiDB-lite"/>
    </source>
</evidence>
<evidence type="ECO:0000256" key="2">
    <source>
        <dbReference type="SAM" id="SignalP"/>
    </source>
</evidence>
<feature type="chain" id="PRO_5044012676" description="Secreted protein" evidence="2">
    <location>
        <begin position="22"/>
        <end position="174"/>
    </location>
</feature>
<feature type="region of interest" description="Disordered" evidence="1">
    <location>
        <begin position="149"/>
        <end position="174"/>
    </location>
</feature>
<protein>
    <recommendedName>
        <fullName evidence="5">Secreted protein</fullName>
    </recommendedName>
</protein>
<accession>A0AAV9HZF2</accession>
<proteinExistence type="predicted"/>
<evidence type="ECO:0000313" key="3">
    <source>
        <dbReference type="EMBL" id="KAK4465069.1"/>
    </source>
</evidence>
<evidence type="ECO:0000313" key="4">
    <source>
        <dbReference type="Proteomes" id="UP001321749"/>
    </source>
</evidence>
<sequence>MTEISLSFFFFFLGSALLCASLPLHCITFPHRGKIRNPNNLNANQRCSLKIPRSDTKLRKEKKSARTHACIPSSVSIAEQRESGSFRRPCDFQNPERRKKDDINMEDLEFAVRAGNDLCHVVVLRFQQSKHSGHLQPCTPCMSTSAKPISLSINPGLSGSDKKRRKQKTKQGKK</sequence>
<comment type="caution">
    <text evidence="3">The sequence shown here is derived from an EMBL/GenBank/DDBJ whole genome shotgun (WGS) entry which is preliminary data.</text>
</comment>
<keyword evidence="4" id="KW-1185">Reference proteome</keyword>